<gene>
    <name evidence="1" type="ORF">KGQ19_20300</name>
</gene>
<sequence>MAVLRITRFTIDPADEAEMRARRTTLLAKVHEAFPNRLTGTQLVKVDDETWFDAWRWASRDAYAEVIAVAPTLPEAGNAFAITKDPSLELGDIIEES</sequence>
<evidence type="ECO:0008006" key="3">
    <source>
        <dbReference type="Google" id="ProtNLM"/>
    </source>
</evidence>
<organism evidence="1 2">
    <name type="scientific">Catenulispora pinistramenti</name>
    <dbReference type="NCBI Taxonomy" id="2705254"/>
    <lineage>
        <taxon>Bacteria</taxon>
        <taxon>Bacillati</taxon>
        <taxon>Actinomycetota</taxon>
        <taxon>Actinomycetes</taxon>
        <taxon>Catenulisporales</taxon>
        <taxon>Catenulisporaceae</taxon>
        <taxon>Catenulispora</taxon>
    </lineage>
</organism>
<proteinExistence type="predicted"/>
<dbReference type="EMBL" id="JAAFYZ010000066">
    <property type="protein sequence ID" value="MBS2549211.1"/>
    <property type="molecule type" value="Genomic_DNA"/>
</dbReference>
<dbReference type="Proteomes" id="UP000730482">
    <property type="component" value="Unassembled WGS sequence"/>
</dbReference>
<name>A0ABS5KT31_9ACTN</name>
<comment type="caution">
    <text evidence="1">The sequence shown here is derived from an EMBL/GenBank/DDBJ whole genome shotgun (WGS) entry which is preliminary data.</text>
</comment>
<evidence type="ECO:0000313" key="1">
    <source>
        <dbReference type="EMBL" id="MBS2549211.1"/>
    </source>
</evidence>
<reference evidence="1 2" key="1">
    <citation type="submission" date="2020-02" db="EMBL/GenBank/DDBJ databases">
        <title>Acidophilic actinobacteria isolated from forest soil.</title>
        <authorList>
            <person name="Golinska P."/>
        </authorList>
    </citation>
    <scope>NUCLEOTIDE SEQUENCE [LARGE SCALE GENOMIC DNA]</scope>
    <source>
        <strain evidence="1 2">NL8</strain>
    </source>
</reference>
<accession>A0ABS5KT31</accession>
<dbReference type="RefSeq" id="WP_212010776.1">
    <property type="nucleotide sequence ID" value="NZ_JAAFYZ010000066.1"/>
</dbReference>
<protein>
    <recommendedName>
        <fullName evidence="3">ABM domain-containing protein</fullName>
    </recommendedName>
</protein>
<keyword evidence="2" id="KW-1185">Reference proteome</keyword>
<evidence type="ECO:0000313" key="2">
    <source>
        <dbReference type="Proteomes" id="UP000730482"/>
    </source>
</evidence>